<evidence type="ECO:0000313" key="7">
    <source>
        <dbReference type="RefSeq" id="XP_026285697.1"/>
    </source>
</evidence>
<evidence type="ECO:0000256" key="2">
    <source>
        <dbReference type="ARBA" id="ARBA00022692"/>
    </source>
</evidence>
<reference evidence="7" key="1">
    <citation type="submission" date="2025-08" db="UniProtKB">
        <authorList>
            <consortium name="RefSeq"/>
        </authorList>
    </citation>
    <scope>IDENTIFICATION</scope>
    <source>
        <tissue evidence="7">Whole organism</tissue>
    </source>
</reference>
<dbReference type="RefSeq" id="XP_026285697.1">
    <property type="nucleotide sequence ID" value="XM_026429912.2"/>
</dbReference>
<dbReference type="Proteomes" id="UP000504606">
    <property type="component" value="Unplaced"/>
</dbReference>
<dbReference type="Gene3D" id="1.20.140.150">
    <property type="match status" value="1"/>
</dbReference>
<evidence type="ECO:0000313" key="6">
    <source>
        <dbReference type="Proteomes" id="UP000504606"/>
    </source>
</evidence>
<dbReference type="OrthoDB" id="6140671at2759"/>
<proteinExistence type="predicted"/>
<dbReference type="InterPro" id="IPR004031">
    <property type="entry name" value="PMP22/EMP/MP20/Claudin"/>
</dbReference>
<organism evidence="6 7">
    <name type="scientific">Frankliniella occidentalis</name>
    <name type="common">Western flower thrips</name>
    <name type="synonym">Euthrips occidentalis</name>
    <dbReference type="NCBI Taxonomy" id="133901"/>
    <lineage>
        <taxon>Eukaryota</taxon>
        <taxon>Metazoa</taxon>
        <taxon>Ecdysozoa</taxon>
        <taxon>Arthropoda</taxon>
        <taxon>Hexapoda</taxon>
        <taxon>Insecta</taxon>
        <taxon>Pterygota</taxon>
        <taxon>Neoptera</taxon>
        <taxon>Paraneoptera</taxon>
        <taxon>Thysanoptera</taxon>
        <taxon>Terebrantia</taxon>
        <taxon>Thripoidea</taxon>
        <taxon>Thripidae</taxon>
        <taxon>Frankliniella</taxon>
    </lineage>
</organism>
<keyword evidence="2 5" id="KW-0812">Transmembrane</keyword>
<dbReference type="CTD" id="31101"/>
<feature type="transmembrane region" description="Helical" evidence="5">
    <location>
        <begin position="135"/>
        <end position="159"/>
    </location>
</feature>
<dbReference type="KEGG" id="foc:113211522"/>
<evidence type="ECO:0000256" key="1">
    <source>
        <dbReference type="ARBA" id="ARBA00004141"/>
    </source>
</evidence>
<keyword evidence="3 5" id="KW-1133">Transmembrane helix</keyword>
<dbReference type="Pfam" id="PF13903">
    <property type="entry name" value="Claudin_2"/>
    <property type="match status" value="1"/>
</dbReference>
<comment type="subcellular location">
    <subcellularLocation>
        <location evidence="1">Membrane</location>
        <topology evidence="1">Multi-pass membrane protein</topology>
    </subcellularLocation>
</comment>
<dbReference type="GO" id="GO:0035151">
    <property type="term" value="P:regulation of tube size, open tracheal system"/>
    <property type="evidence" value="ECO:0007669"/>
    <property type="project" value="TreeGrafter"/>
</dbReference>
<evidence type="ECO:0000256" key="4">
    <source>
        <dbReference type="ARBA" id="ARBA00023136"/>
    </source>
</evidence>
<dbReference type="GO" id="GO:0005918">
    <property type="term" value="C:septate junction"/>
    <property type="evidence" value="ECO:0007669"/>
    <property type="project" value="TreeGrafter"/>
</dbReference>
<feature type="transmembrane region" description="Helical" evidence="5">
    <location>
        <begin position="21"/>
        <end position="40"/>
    </location>
</feature>
<dbReference type="GO" id="GO:0019991">
    <property type="term" value="P:septate junction assembly"/>
    <property type="evidence" value="ECO:0007669"/>
    <property type="project" value="TreeGrafter"/>
</dbReference>
<sequence>MSVNSEQEYPKASQAMHYGGVLSYCAGIFLIMAFCGPYWIQSYKETFSPFKHMGLWEYCFENYRYPYYQSDHLFHGCHHIFSQEYYVIREWLIPGWLMVVQTFVTLALLLSFTAQVLAALTLIRWPLKFVLRYEWLLTGLCFIFNASASALLFLAVSIFGGQCWRRDWIEYPNYNYLSWSYAFAVISFFFHGFAAYALFFETRRNYEQRRANSNLVMQMYPDHARNGYM</sequence>
<feature type="transmembrane region" description="Helical" evidence="5">
    <location>
        <begin position="96"/>
        <end position="123"/>
    </location>
</feature>
<keyword evidence="4 5" id="KW-0472">Membrane</keyword>
<dbReference type="GO" id="GO:0016020">
    <property type="term" value="C:membrane"/>
    <property type="evidence" value="ECO:0007669"/>
    <property type="project" value="UniProtKB-SubCell"/>
</dbReference>
<keyword evidence="6" id="KW-1185">Reference proteome</keyword>
<gene>
    <name evidence="7" type="primary">LOC113211522</name>
</gene>
<feature type="transmembrane region" description="Helical" evidence="5">
    <location>
        <begin position="179"/>
        <end position="200"/>
    </location>
</feature>
<dbReference type="AlphaFoldDB" id="A0A6J1SXV7"/>
<protein>
    <submittedName>
        <fullName evidence="7">Uncharacterized protein LOC113211522</fullName>
    </submittedName>
</protein>
<dbReference type="GeneID" id="113211522"/>
<accession>A0A6J1SXV7</accession>
<dbReference type="PANTHER" id="PTHR21284:SF12">
    <property type="entry name" value="EG:80H7.2 PROTEIN"/>
    <property type="match status" value="1"/>
</dbReference>
<name>A0A6J1SXV7_FRAOC</name>
<evidence type="ECO:0000256" key="5">
    <source>
        <dbReference type="SAM" id="Phobius"/>
    </source>
</evidence>
<dbReference type="PANTHER" id="PTHR21284">
    <property type="entry name" value="EG:80H7.2 PROTEIN"/>
    <property type="match status" value="1"/>
</dbReference>
<evidence type="ECO:0000256" key="3">
    <source>
        <dbReference type="ARBA" id="ARBA00022989"/>
    </source>
</evidence>